<comment type="caution">
    <text evidence="5">The sequence shown here is derived from an EMBL/GenBank/DDBJ whole genome shotgun (WGS) entry which is preliminary data.</text>
</comment>
<dbReference type="Proteomes" id="UP000604475">
    <property type="component" value="Unassembled WGS sequence"/>
</dbReference>
<feature type="region of interest" description="Disordered" evidence="3">
    <location>
        <begin position="1"/>
        <end position="25"/>
    </location>
</feature>
<accession>A0A937RRQ0</accession>
<organism evidence="5 6">
    <name type="scientific">Frankia nepalensis</name>
    <dbReference type="NCBI Taxonomy" id="1836974"/>
    <lineage>
        <taxon>Bacteria</taxon>
        <taxon>Bacillati</taxon>
        <taxon>Actinomycetota</taxon>
        <taxon>Actinomycetes</taxon>
        <taxon>Frankiales</taxon>
        <taxon>Frankiaceae</taxon>
        <taxon>Frankia</taxon>
    </lineage>
</organism>
<evidence type="ECO:0000313" key="5">
    <source>
        <dbReference type="EMBL" id="MBL7633664.1"/>
    </source>
</evidence>
<reference evidence="5" key="1">
    <citation type="submission" date="2020-12" db="EMBL/GenBank/DDBJ databases">
        <title>Genomic characterization of non-nitrogen-fixing Frankia strains.</title>
        <authorList>
            <person name="Carlos-Shanley C."/>
            <person name="Guerra T."/>
            <person name="Hahn D."/>
        </authorList>
    </citation>
    <scope>NUCLEOTIDE SEQUENCE</scope>
    <source>
        <strain evidence="5">CN6</strain>
    </source>
</reference>
<name>A0A937RRQ0_9ACTN</name>
<protein>
    <submittedName>
        <fullName evidence="5">ABC transporter substrate-binding protein</fullName>
    </submittedName>
</protein>
<dbReference type="PANTHER" id="PTHR30483">
    <property type="entry name" value="LEUCINE-SPECIFIC-BINDING PROTEIN"/>
    <property type="match status" value="1"/>
</dbReference>
<gene>
    <name evidence="5" type="ORF">I7412_42245</name>
</gene>
<evidence type="ECO:0000313" key="6">
    <source>
        <dbReference type="Proteomes" id="UP000604475"/>
    </source>
</evidence>
<proteinExistence type="inferred from homology"/>
<dbReference type="RefSeq" id="WP_203001974.1">
    <property type="nucleotide sequence ID" value="NZ_JADWYU010000041.1"/>
</dbReference>
<dbReference type="Pfam" id="PF13458">
    <property type="entry name" value="Peripla_BP_6"/>
    <property type="match status" value="1"/>
</dbReference>
<dbReference type="InterPro" id="IPR051010">
    <property type="entry name" value="BCAA_transport"/>
</dbReference>
<dbReference type="InterPro" id="IPR028081">
    <property type="entry name" value="Leu-bd"/>
</dbReference>
<sequence>MPHLRALAGRRARRRPESTSSRSTGLRLAATATLAASLAFVTACSDDSDGGGTTPTATGSATAQSLLGAVDKASGEPIKIGLITDGQSVVANLTIQNRVAEATAKWLNEHRGGIAGRPIEFTICETDNDPAKAADCGNKMIEEDVPAVLIGTSGVGPDAWKPLGDADIPVMIFGTSDPDMLTDPATFILGDPTFGVIDMPIQVAQDEGNKKVTSIVIDVPAALHSAQDIAPPLFDKAGIGYELLRVAPGTADMTPQMQQVKSNGSDQVFIIGNDTFCISAMNGLKAVGFTGTISAISQCFSDATRKAVSGDVLEGIVVSAFAPIGTDNPSAALYKEVVDTYGKDIDLSNQDGMVMFTIASGFHAALTGLTGDITPQSITAAIKGMKETELPGAGGLKFRCNGKAHPESPASCVRGGLVTTLDDKGQPSEYKVLGNTSVED</sequence>
<evidence type="ECO:0000259" key="4">
    <source>
        <dbReference type="Pfam" id="PF13458"/>
    </source>
</evidence>
<dbReference type="AlphaFoldDB" id="A0A937RRQ0"/>
<dbReference type="PANTHER" id="PTHR30483:SF6">
    <property type="entry name" value="PERIPLASMIC BINDING PROTEIN OF ABC TRANSPORTER FOR NATURAL AMINO ACIDS"/>
    <property type="match status" value="1"/>
</dbReference>
<keyword evidence="6" id="KW-1185">Reference proteome</keyword>
<dbReference type="EMBL" id="JAEACQ010000392">
    <property type="protein sequence ID" value="MBL7633664.1"/>
    <property type="molecule type" value="Genomic_DNA"/>
</dbReference>
<evidence type="ECO:0000256" key="1">
    <source>
        <dbReference type="ARBA" id="ARBA00010062"/>
    </source>
</evidence>
<keyword evidence="2" id="KW-0732">Signal</keyword>
<dbReference type="Gene3D" id="3.40.50.2300">
    <property type="match status" value="2"/>
</dbReference>
<feature type="domain" description="Leucine-binding protein" evidence="4">
    <location>
        <begin position="77"/>
        <end position="404"/>
    </location>
</feature>
<evidence type="ECO:0000256" key="3">
    <source>
        <dbReference type="SAM" id="MobiDB-lite"/>
    </source>
</evidence>
<comment type="similarity">
    <text evidence="1">Belongs to the leucine-binding protein family.</text>
</comment>
<evidence type="ECO:0000256" key="2">
    <source>
        <dbReference type="ARBA" id="ARBA00022729"/>
    </source>
</evidence>
<dbReference type="SUPFAM" id="SSF53822">
    <property type="entry name" value="Periplasmic binding protein-like I"/>
    <property type="match status" value="1"/>
</dbReference>
<dbReference type="InterPro" id="IPR028082">
    <property type="entry name" value="Peripla_BP_I"/>
</dbReference>